<feature type="transmembrane region" description="Helical" evidence="1">
    <location>
        <begin position="55"/>
        <end position="76"/>
    </location>
</feature>
<evidence type="ECO:0000259" key="2">
    <source>
        <dbReference type="Pfam" id="PF13273"/>
    </source>
</evidence>
<proteinExistence type="predicted"/>
<keyword evidence="1" id="KW-0472">Membrane</keyword>
<name>A0A5D4NXB8_9BACI</name>
<reference evidence="3 4" key="1">
    <citation type="submission" date="2019-08" db="EMBL/GenBank/DDBJ databases">
        <title>Bacillus genomes from the desert of Cuatro Cienegas, Coahuila.</title>
        <authorList>
            <person name="Olmedo-Alvarez G."/>
        </authorList>
    </citation>
    <scope>NUCLEOTIDE SEQUENCE [LARGE SCALE GENOMIC DNA]</scope>
    <source>
        <strain evidence="3 4">CH34_1T</strain>
    </source>
</reference>
<gene>
    <name evidence="3" type="ORF">FZC78_06830</name>
</gene>
<dbReference type="InterPro" id="IPR025273">
    <property type="entry name" value="DUF4064"/>
</dbReference>
<feature type="transmembrane region" description="Helical" evidence="1">
    <location>
        <begin position="88"/>
        <end position="121"/>
    </location>
</feature>
<organism evidence="3 4">
    <name type="scientific">Rossellomorea vietnamensis</name>
    <dbReference type="NCBI Taxonomy" id="218284"/>
    <lineage>
        <taxon>Bacteria</taxon>
        <taxon>Bacillati</taxon>
        <taxon>Bacillota</taxon>
        <taxon>Bacilli</taxon>
        <taxon>Bacillales</taxon>
        <taxon>Bacillaceae</taxon>
        <taxon>Rossellomorea</taxon>
    </lineage>
</organism>
<comment type="caution">
    <text evidence="3">The sequence shown here is derived from an EMBL/GenBank/DDBJ whole genome shotgun (WGS) entry which is preliminary data.</text>
</comment>
<dbReference type="AlphaFoldDB" id="A0A5D4NXB8"/>
<keyword evidence="1" id="KW-1133">Transmembrane helix</keyword>
<evidence type="ECO:0000313" key="4">
    <source>
        <dbReference type="Proteomes" id="UP000322267"/>
    </source>
</evidence>
<evidence type="ECO:0000256" key="1">
    <source>
        <dbReference type="SAM" id="Phobius"/>
    </source>
</evidence>
<sequence>MGVIGIILSALFAVMGFVLNANSGAMQEMVEEEFSQDPTFTAEETNVILQSMESIGPFLIGLGLISSILGLVAVLLIKGNKKPVIAGILFILGALVVGLGTVGAGFLPGILFLIAGIMALVRKPKDPVSVM</sequence>
<evidence type="ECO:0000313" key="3">
    <source>
        <dbReference type="EMBL" id="TYS18108.1"/>
    </source>
</evidence>
<accession>A0A5D4NXB8</accession>
<dbReference type="Pfam" id="PF13273">
    <property type="entry name" value="DUF4064"/>
    <property type="match status" value="1"/>
</dbReference>
<keyword evidence="1" id="KW-0812">Transmembrane</keyword>
<feature type="domain" description="DUF4064" evidence="2">
    <location>
        <begin position="1"/>
        <end position="97"/>
    </location>
</feature>
<protein>
    <submittedName>
        <fullName evidence="3">DUF4064 domain-containing protein</fullName>
    </submittedName>
</protein>
<dbReference type="Proteomes" id="UP000322267">
    <property type="component" value="Unassembled WGS sequence"/>
</dbReference>
<dbReference type="EMBL" id="VTEI01000003">
    <property type="protein sequence ID" value="TYS18108.1"/>
    <property type="molecule type" value="Genomic_DNA"/>
</dbReference>
<dbReference type="OrthoDB" id="2357232at2"/>